<sequence>MSRPFIIFLVFASLLFLFSGCISSNANSKIIEDDVMSGKIVSFQTEDGITLVGTLWETKTTQKPPLVLVHQFARDRHTYDSFAQEAFKRGYTVLSFDVRGFGESVVSGNTRISFTNFSESDFGKIAGDILSARQFLGAETILVVGASIGANAALNYGVLDSSASGLILLSPGENYKGIDTNSASKKNTVPFFVIASSEDQYSNESSQRIFDSSKIKDKKLLILQNAGHGTDMLARNPSLSKTLLDWLDAHSSN</sequence>
<evidence type="ECO:0000313" key="3">
    <source>
        <dbReference type="Proteomes" id="UP000774699"/>
    </source>
</evidence>
<protein>
    <submittedName>
        <fullName evidence="2">Alpha/beta fold hydrolase</fullName>
    </submittedName>
</protein>
<dbReference type="GO" id="GO:0016787">
    <property type="term" value="F:hydrolase activity"/>
    <property type="evidence" value="ECO:0007669"/>
    <property type="project" value="UniProtKB-KW"/>
</dbReference>
<gene>
    <name evidence="2" type="ORF">FJY86_01310</name>
</gene>
<dbReference type="AlphaFoldDB" id="A0A8T4C653"/>
<reference evidence="2" key="1">
    <citation type="submission" date="2019-03" db="EMBL/GenBank/DDBJ databases">
        <title>Lake Tanganyika Metagenome-Assembled Genomes (MAGs).</title>
        <authorList>
            <person name="Tran P."/>
        </authorList>
    </citation>
    <scope>NUCLEOTIDE SEQUENCE</scope>
    <source>
        <strain evidence="2">M_DeepCast_50m_m2_156</strain>
    </source>
</reference>
<dbReference type="InterPro" id="IPR029058">
    <property type="entry name" value="AB_hydrolase_fold"/>
</dbReference>
<dbReference type="Gene3D" id="3.40.50.1820">
    <property type="entry name" value="alpha/beta hydrolase"/>
    <property type="match status" value="1"/>
</dbReference>
<accession>A0A8T4C653</accession>
<dbReference type="Proteomes" id="UP000774699">
    <property type="component" value="Unassembled WGS sequence"/>
</dbReference>
<name>A0A8T4C653_9ARCH</name>
<feature type="domain" description="AB hydrolase-1" evidence="1">
    <location>
        <begin position="64"/>
        <end position="179"/>
    </location>
</feature>
<evidence type="ECO:0000259" key="1">
    <source>
        <dbReference type="Pfam" id="PF00561"/>
    </source>
</evidence>
<dbReference type="InterPro" id="IPR000073">
    <property type="entry name" value="AB_hydrolase_1"/>
</dbReference>
<organism evidence="2 3">
    <name type="scientific">Candidatus Iainarchaeum sp</name>
    <dbReference type="NCBI Taxonomy" id="3101447"/>
    <lineage>
        <taxon>Archaea</taxon>
        <taxon>Candidatus Iainarchaeota</taxon>
        <taxon>Candidatus Iainarchaeia</taxon>
        <taxon>Candidatus Iainarchaeales</taxon>
        <taxon>Candidatus Iainarchaeaceae</taxon>
        <taxon>Candidatus Iainarchaeum</taxon>
    </lineage>
</organism>
<dbReference type="PANTHER" id="PTHR11614">
    <property type="entry name" value="PHOSPHOLIPASE-RELATED"/>
    <property type="match status" value="1"/>
</dbReference>
<dbReference type="Pfam" id="PF00561">
    <property type="entry name" value="Abhydrolase_1"/>
    <property type="match status" value="1"/>
</dbReference>
<dbReference type="PROSITE" id="PS51257">
    <property type="entry name" value="PROKAR_LIPOPROTEIN"/>
    <property type="match status" value="1"/>
</dbReference>
<evidence type="ECO:0000313" key="2">
    <source>
        <dbReference type="EMBL" id="MBM3281963.1"/>
    </source>
</evidence>
<keyword evidence="2" id="KW-0378">Hydrolase</keyword>
<dbReference type="EMBL" id="VGJJ01000005">
    <property type="protein sequence ID" value="MBM3281963.1"/>
    <property type="molecule type" value="Genomic_DNA"/>
</dbReference>
<proteinExistence type="predicted"/>
<dbReference type="SUPFAM" id="SSF53474">
    <property type="entry name" value="alpha/beta-Hydrolases"/>
    <property type="match status" value="1"/>
</dbReference>
<comment type="caution">
    <text evidence="2">The sequence shown here is derived from an EMBL/GenBank/DDBJ whole genome shotgun (WGS) entry which is preliminary data.</text>
</comment>
<dbReference type="InterPro" id="IPR051044">
    <property type="entry name" value="MAG_DAG_Lipase"/>
</dbReference>